<organism evidence="2">
    <name type="scientific">Rhizophora mucronata</name>
    <name type="common">Asiatic mangrove</name>
    <dbReference type="NCBI Taxonomy" id="61149"/>
    <lineage>
        <taxon>Eukaryota</taxon>
        <taxon>Viridiplantae</taxon>
        <taxon>Streptophyta</taxon>
        <taxon>Embryophyta</taxon>
        <taxon>Tracheophyta</taxon>
        <taxon>Spermatophyta</taxon>
        <taxon>Magnoliopsida</taxon>
        <taxon>eudicotyledons</taxon>
        <taxon>Gunneridae</taxon>
        <taxon>Pentapetalae</taxon>
        <taxon>rosids</taxon>
        <taxon>fabids</taxon>
        <taxon>Malpighiales</taxon>
        <taxon>Rhizophoraceae</taxon>
        <taxon>Rhizophora</taxon>
    </lineage>
</organism>
<name>A0A2P2QLE1_RHIMU</name>
<reference evidence="2" key="1">
    <citation type="submission" date="2018-02" db="EMBL/GenBank/DDBJ databases">
        <title>Rhizophora mucronata_Transcriptome.</title>
        <authorList>
            <person name="Meera S.P."/>
            <person name="Sreeshan A."/>
            <person name="Augustine A."/>
        </authorList>
    </citation>
    <scope>NUCLEOTIDE SEQUENCE</scope>
    <source>
        <tissue evidence="2">Leaf</tissue>
    </source>
</reference>
<protein>
    <submittedName>
        <fullName evidence="2">Uncharacterized protein</fullName>
    </submittedName>
</protein>
<evidence type="ECO:0000256" key="1">
    <source>
        <dbReference type="SAM" id="MobiDB-lite"/>
    </source>
</evidence>
<sequence length="28" mass="3167">MPVPPYLINIEPTLPHRTEHPTVNNGQT</sequence>
<evidence type="ECO:0000313" key="2">
    <source>
        <dbReference type="EMBL" id="MBX67803.1"/>
    </source>
</evidence>
<feature type="region of interest" description="Disordered" evidence="1">
    <location>
        <begin position="1"/>
        <end position="28"/>
    </location>
</feature>
<accession>A0A2P2QLE1</accession>
<proteinExistence type="predicted"/>
<dbReference type="AlphaFoldDB" id="A0A2P2QLE1"/>
<dbReference type="EMBL" id="GGEC01087319">
    <property type="protein sequence ID" value="MBX67803.1"/>
    <property type="molecule type" value="Transcribed_RNA"/>
</dbReference>